<reference evidence="2 3" key="1">
    <citation type="submission" date="2018-08" db="EMBL/GenBank/DDBJ databases">
        <title>Lysobacter soli KCTC 22011, whole genome shotgun sequence.</title>
        <authorList>
            <person name="Zhang X."/>
            <person name="Feng G."/>
            <person name="Zhu H."/>
        </authorList>
    </citation>
    <scope>NUCLEOTIDE SEQUENCE [LARGE SCALE GENOMIC DNA]</scope>
    <source>
        <strain evidence="2 3">KCTC 22011</strain>
    </source>
</reference>
<keyword evidence="1" id="KW-0472">Membrane</keyword>
<feature type="transmembrane region" description="Helical" evidence="1">
    <location>
        <begin position="178"/>
        <end position="196"/>
    </location>
</feature>
<organism evidence="2 3">
    <name type="scientific">Lysobacter soli</name>
    <dbReference type="NCBI Taxonomy" id="453783"/>
    <lineage>
        <taxon>Bacteria</taxon>
        <taxon>Pseudomonadati</taxon>
        <taxon>Pseudomonadota</taxon>
        <taxon>Gammaproteobacteria</taxon>
        <taxon>Lysobacterales</taxon>
        <taxon>Lysobacteraceae</taxon>
        <taxon>Lysobacter</taxon>
    </lineage>
</organism>
<evidence type="ECO:0000313" key="2">
    <source>
        <dbReference type="EMBL" id="RDY66304.1"/>
    </source>
</evidence>
<keyword evidence="1" id="KW-0812">Transmembrane</keyword>
<keyword evidence="1" id="KW-1133">Transmembrane helix</keyword>
<gene>
    <name evidence="2" type="ORF">DX912_13545</name>
</gene>
<feature type="transmembrane region" description="Helical" evidence="1">
    <location>
        <begin position="217"/>
        <end position="236"/>
    </location>
</feature>
<evidence type="ECO:0000313" key="3">
    <source>
        <dbReference type="Proteomes" id="UP000256829"/>
    </source>
</evidence>
<dbReference type="AlphaFoldDB" id="A0A3D8VA70"/>
<sequence length="289" mass="30893">MATCCDRPGGARNGSGDESDFRQVEAMTAGTAAGARRRASCVHTLFPINAAMTAYQMLVAVHVLVGAVALVTFWTAGLLRKGTPAHRNTGRVYLLAMVGIVITGAPMAITRWIDGHVVTAAFLAYLVVITSTGVWVSWRAIRDKAAPQRFVGPVYVAFGALSLLSGAGVLALGIQAGAPLLMGFSAVGLFTGFDMLRRRVRRDTFAKTPRWWMTQHYTAMIGNGIATHIAFLGIGLPRLLPSANGTALHYLSWFGPLAVAIVAKVILDRRWKPRPASKAVATPPRTQNA</sequence>
<feature type="transmembrane region" description="Helical" evidence="1">
    <location>
        <begin position="115"/>
        <end position="138"/>
    </location>
</feature>
<feature type="transmembrane region" description="Helical" evidence="1">
    <location>
        <begin position="248"/>
        <end position="267"/>
    </location>
</feature>
<evidence type="ECO:0008006" key="4">
    <source>
        <dbReference type="Google" id="ProtNLM"/>
    </source>
</evidence>
<feature type="transmembrane region" description="Helical" evidence="1">
    <location>
        <begin position="150"/>
        <end position="172"/>
    </location>
</feature>
<keyword evidence="3" id="KW-1185">Reference proteome</keyword>
<name>A0A3D8VA70_9GAMM</name>
<accession>A0A3D8VA70</accession>
<dbReference type="RefSeq" id="WP_115843126.1">
    <property type="nucleotide sequence ID" value="NZ_QTJR01000010.1"/>
</dbReference>
<feature type="transmembrane region" description="Helical" evidence="1">
    <location>
        <begin position="54"/>
        <end position="79"/>
    </location>
</feature>
<evidence type="ECO:0000256" key="1">
    <source>
        <dbReference type="SAM" id="Phobius"/>
    </source>
</evidence>
<feature type="transmembrane region" description="Helical" evidence="1">
    <location>
        <begin position="91"/>
        <end position="109"/>
    </location>
</feature>
<dbReference type="EMBL" id="QTJR01000010">
    <property type="protein sequence ID" value="RDY66304.1"/>
    <property type="molecule type" value="Genomic_DNA"/>
</dbReference>
<comment type="caution">
    <text evidence="2">The sequence shown here is derived from an EMBL/GenBank/DDBJ whole genome shotgun (WGS) entry which is preliminary data.</text>
</comment>
<protein>
    <recommendedName>
        <fullName evidence="4">DUF2306 domain-containing protein</fullName>
    </recommendedName>
</protein>
<proteinExistence type="predicted"/>
<dbReference type="Proteomes" id="UP000256829">
    <property type="component" value="Unassembled WGS sequence"/>
</dbReference>